<evidence type="ECO:0000313" key="2">
    <source>
        <dbReference type="Proteomes" id="UP000032749"/>
    </source>
</evidence>
<reference evidence="1 2" key="1">
    <citation type="journal article" date="2013" name="Nat. Commun.">
        <title>Genome sequence and functional genomic analysis of the oil-degrading bacterium Oleispira antarctica.</title>
        <authorList>
            <person name="Kube M."/>
            <person name="Chernikova T.N."/>
            <person name="Al-Ramahi Y."/>
            <person name="Beloqui A."/>
            <person name="Lopez-Cortez N."/>
            <person name="Guazzaroni M.E."/>
            <person name="Heipieper H.J."/>
            <person name="Klages S."/>
            <person name="Kotsyurbenko O.R."/>
            <person name="Langer I."/>
            <person name="Nechitaylo T.Y."/>
            <person name="Lunsdorf H."/>
            <person name="Fernandez M."/>
            <person name="Juarez S."/>
            <person name="Ciordia S."/>
            <person name="Singer A."/>
            <person name="Kagan O."/>
            <person name="Egorova O."/>
            <person name="Petit P.A."/>
            <person name="Stogios P."/>
            <person name="Kim Y."/>
            <person name="Tchigvintsev A."/>
            <person name="Flick R."/>
            <person name="Denaro R."/>
            <person name="Genovese M."/>
            <person name="Albar J.P."/>
            <person name="Reva O.N."/>
            <person name="Martinez-Gomariz M."/>
            <person name="Tran H."/>
            <person name="Ferrer M."/>
            <person name="Savchenko A."/>
            <person name="Yakunin A.F."/>
            <person name="Yakimov M.M."/>
            <person name="Golyshina O.V."/>
            <person name="Reinhardt R."/>
            <person name="Golyshin P.N."/>
        </authorList>
    </citation>
    <scope>NUCLEOTIDE SEQUENCE [LARGE SCALE GENOMIC DNA]</scope>
</reference>
<dbReference type="AlphaFoldDB" id="R4YPR2"/>
<dbReference type="KEGG" id="oai:OLEAN_C28760"/>
<protein>
    <submittedName>
        <fullName evidence="1">Uncharacterized protein</fullName>
    </submittedName>
</protein>
<organism evidence="1 2">
    <name type="scientific">Oleispira antarctica RB-8</name>
    <dbReference type="NCBI Taxonomy" id="698738"/>
    <lineage>
        <taxon>Bacteria</taxon>
        <taxon>Pseudomonadati</taxon>
        <taxon>Pseudomonadota</taxon>
        <taxon>Gammaproteobacteria</taxon>
        <taxon>Oceanospirillales</taxon>
        <taxon>Oceanospirillaceae</taxon>
        <taxon>Oleispira</taxon>
    </lineage>
</organism>
<dbReference type="HOGENOM" id="CLU_2667498_0_0_6"/>
<name>R4YPR2_OLEAN</name>
<evidence type="ECO:0000313" key="1">
    <source>
        <dbReference type="EMBL" id="CCK77052.1"/>
    </source>
</evidence>
<dbReference type="EMBL" id="FO203512">
    <property type="protein sequence ID" value="CCK77052.1"/>
    <property type="molecule type" value="Genomic_DNA"/>
</dbReference>
<dbReference type="Proteomes" id="UP000032749">
    <property type="component" value="Chromosome"/>
</dbReference>
<gene>
    <name evidence="1" type="ORF">OLEAN_C28760</name>
</gene>
<proteinExistence type="predicted"/>
<accession>R4YPR2</accession>
<keyword evidence="2" id="KW-1185">Reference proteome</keyword>
<sequence>MKFIHRELYYLGIIKCECLLIPNDLILLHSYYSLNFTFDNRLNSSIHDEYFVKKHLTEVHEIIFLAFIHNLKMTG</sequence>